<sequence>MLSNLQLIHSTIAISSTMELNLQAFLVVINNLLSCGLQTAL</sequence>
<dbReference type="Proteomes" id="UP000015104">
    <property type="component" value="Unassembled WGS sequence"/>
</dbReference>
<dbReference type="EMBL" id="CAEY01001794">
    <property type="status" value="NOT_ANNOTATED_CDS"/>
    <property type="molecule type" value="Genomic_DNA"/>
</dbReference>
<reference evidence="2" key="1">
    <citation type="submission" date="2011-08" db="EMBL/GenBank/DDBJ databases">
        <authorList>
            <person name="Rombauts S."/>
        </authorList>
    </citation>
    <scope>NUCLEOTIDE SEQUENCE</scope>
    <source>
        <strain evidence="2">London</strain>
    </source>
</reference>
<evidence type="ECO:0000313" key="1">
    <source>
        <dbReference type="EnsemblMetazoa" id="tetur06g01300.1"/>
    </source>
</evidence>
<dbReference type="HOGENOM" id="CLU_3280125_0_0_1"/>
<dbReference type="AlphaFoldDB" id="T1K6Q1"/>
<reference evidence="1" key="2">
    <citation type="submission" date="2015-06" db="UniProtKB">
        <authorList>
            <consortium name="EnsemblMetazoa"/>
        </authorList>
    </citation>
    <scope>IDENTIFICATION</scope>
</reference>
<protein>
    <submittedName>
        <fullName evidence="1">Uncharacterized protein</fullName>
    </submittedName>
</protein>
<proteinExistence type="predicted"/>
<organism evidence="1 2">
    <name type="scientific">Tetranychus urticae</name>
    <name type="common">Two-spotted spider mite</name>
    <dbReference type="NCBI Taxonomy" id="32264"/>
    <lineage>
        <taxon>Eukaryota</taxon>
        <taxon>Metazoa</taxon>
        <taxon>Ecdysozoa</taxon>
        <taxon>Arthropoda</taxon>
        <taxon>Chelicerata</taxon>
        <taxon>Arachnida</taxon>
        <taxon>Acari</taxon>
        <taxon>Acariformes</taxon>
        <taxon>Trombidiformes</taxon>
        <taxon>Prostigmata</taxon>
        <taxon>Eleutherengona</taxon>
        <taxon>Raphignathae</taxon>
        <taxon>Tetranychoidea</taxon>
        <taxon>Tetranychidae</taxon>
        <taxon>Tetranychus</taxon>
    </lineage>
</organism>
<name>T1K6Q1_TETUR</name>
<keyword evidence="2" id="KW-1185">Reference proteome</keyword>
<evidence type="ECO:0000313" key="2">
    <source>
        <dbReference type="Proteomes" id="UP000015104"/>
    </source>
</evidence>
<accession>T1K6Q1</accession>
<dbReference type="EnsemblMetazoa" id="tetur06g01300.1">
    <property type="protein sequence ID" value="tetur06g01300.1"/>
    <property type="gene ID" value="tetur06g01300"/>
</dbReference>